<dbReference type="Gene3D" id="2.130.10.10">
    <property type="entry name" value="YVTN repeat-like/Quinoprotein amine dehydrogenase"/>
    <property type="match status" value="2"/>
</dbReference>
<dbReference type="Proteomes" id="UP000509510">
    <property type="component" value="Chromosome VI"/>
</dbReference>
<evidence type="ECO:0000313" key="4">
    <source>
        <dbReference type="EMBL" id="QKX63508.1"/>
    </source>
</evidence>
<evidence type="ECO:0000259" key="3">
    <source>
        <dbReference type="Pfam" id="PF23798"/>
    </source>
</evidence>
<dbReference type="InterPro" id="IPR015943">
    <property type="entry name" value="WD40/YVTN_repeat-like_dom_sf"/>
</dbReference>
<evidence type="ECO:0000313" key="5">
    <source>
        <dbReference type="Proteomes" id="UP000509510"/>
    </source>
</evidence>
<dbReference type="InterPro" id="IPR057544">
    <property type="entry name" value="Beta-prop_SPT8"/>
</dbReference>
<accession>A0A7H8RBU7</accession>
<organism evidence="4 5">
    <name type="scientific">Talaromyces rugulosus</name>
    <name type="common">Penicillium rugulosum</name>
    <dbReference type="NCBI Taxonomy" id="121627"/>
    <lineage>
        <taxon>Eukaryota</taxon>
        <taxon>Fungi</taxon>
        <taxon>Dikarya</taxon>
        <taxon>Ascomycota</taxon>
        <taxon>Pezizomycotina</taxon>
        <taxon>Eurotiomycetes</taxon>
        <taxon>Eurotiomycetidae</taxon>
        <taxon>Eurotiales</taxon>
        <taxon>Trichocomaceae</taxon>
        <taxon>Talaromyces</taxon>
        <taxon>Talaromyces sect. Islandici</taxon>
    </lineage>
</organism>
<dbReference type="AlphaFoldDB" id="A0A7H8RBU7"/>
<feature type="compositionally biased region" description="Polar residues" evidence="2">
    <location>
        <begin position="58"/>
        <end position="67"/>
    </location>
</feature>
<gene>
    <name evidence="4" type="ORF">TRUGW13939_10679</name>
</gene>
<feature type="compositionally biased region" description="Acidic residues" evidence="2">
    <location>
        <begin position="32"/>
        <end position="56"/>
    </location>
</feature>
<feature type="compositionally biased region" description="Polar residues" evidence="2">
    <location>
        <begin position="317"/>
        <end position="333"/>
    </location>
</feature>
<dbReference type="Pfam" id="PF23798">
    <property type="entry name" value="Beta-prop_SPT8"/>
    <property type="match status" value="2"/>
</dbReference>
<feature type="region of interest" description="Disordered" evidence="2">
    <location>
        <begin position="381"/>
        <end position="431"/>
    </location>
</feature>
<name>A0A7H8RBU7_TALRU</name>
<dbReference type="PROSITE" id="PS50082">
    <property type="entry name" value="WD_REPEATS_2"/>
    <property type="match status" value="1"/>
</dbReference>
<dbReference type="FunFam" id="2.130.10.10:FF:000927">
    <property type="entry name" value="Transcription factor (SPT8), putative"/>
    <property type="match status" value="1"/>
</dbReference>
<feature type="compositionally biased region" description="Low complexity" evidence="2">
    <location>
        <begin position="344"/>
        <end position="354"/>
    </location>
</feature>
<dbReference type="InterPro" id="IPR036322">
    <property type="entry name" value="WD40_repeat_dom_sf"/>
</dbReference>
<dbReference type="GeneID" id="55998158"/>
<feature type="region of interest" description="Disordered" evidence="2">
    <location>
        <begin position="1"/>
        <end position="79"/>
    </location>
</feature>
<feature type="compositionally biased region" description="Low complexity" evidence="2">
    <location>
        <begin position="405"/>
        <end position="415"/>
    </location>
</feature>
<dbReference type="RefSeq" id="XP_035349682.1">
    <property type="nucleotide sequence ID" value="XM_035493789.1"/>
</dbReference>
<reference evidence="5" key="1">
    <citation type="submission" date="2020-06" db="EMBL/GenBank/DDBJ databases">
        <title>A chromosome-scale genome assembly of Talaromyces rugulosus W13939.</title>
        <authorList>
            <person name="Wang B."/>
            <person name="Guo L."/>
            <person name="Ye K."/>
            <person name="Wang L."/>
        </authorList>
    </citation>
    <scope>NUCLEOTIDE SEQUENCE [LARGE SCALE GENOMIC DNA]</scope>
    <source>
        <strain evidence="5">W13939</strain>
    </source>
</reference>
<feature type="compositionally biased region" description="Polar residues" evidence="2">
    <location>
        <begin position="289"/>
        <end position="310"/>
    </location>
</feature>
<dbReference type="SUPFAM" id="SSF50978">
    <property type="entry name" value="WD40 repeat-like"/>
    <property type="match status" value="1"/>
</dbReference>
<evidence type="ECO:0000256" key="2">
    <source>
        <dbReference type="SAM" id="MobiDB-lite"/>
    </source>
</evidence>
<dbReference type="FunFam" id="2.130.10.10:FF:000789">
    <property type="entry name" value="Transcription factor (SPT8), putative"/>
    <property type="match status" value="1"/>
</dbReference>
<dbReference type="PROSITE" id="PS50294">
    <property type="entry name" value="WD_REPEATS_REGION"/>
    <property type="match status" value="1"/>
</dbReference>
<evidence type="ECO:0000256" key="1">
    <source>
        <dbReference type="PROSITE-ProRule" id="PRU00221"/>
    </source>
</evidence>
<dbReference type="SMART" id="SM00320">
    <property type="entry name" value="WD40"/>
    <property type="match status" value="6"/>
</dbReference>
<dbReference type="PANTHER" id="PTHR19879:SF9">
    <property type="entry name" value="TRANSCRIPTION INITIATION FACTOR TFIID SUBUNIT 5"/>
    <property type="match status" value="1"/>
</dbReference>
<feature type="repeat" description="WD" evidence="1">
    <location>
        <begin position="223"/>
        <end position="264"/>
    </location>
</feature>
<keyword evidence="5" id="KW-1185">Reference proteome</keyword>
<feature type="domain" description="Transcription factor spt8 beta-propeller" evidence="3">
    <location>
        <begin position="103"/>
        <end position="287"/>
    </location>
</feature>
<sequence length="629" mass="67625">MASIVDDDDDRDIAGSQDGSSDNEDEQMRDADDGDGDNEQDQDVDQEPDQEQEQDADSPSNNSQTSDGPGEASQRDAGTSAATDYLAMFRPGVRPECLTATTYDILPTTAAPQSTSINTITATADMRWVFTGGSDGFIRKYNWADSINGKLMLTVAQRHPFVDSVVKAGVLMNYWENMDGPLLSPVYSLASQSEGLWLLSGLESGNIRLQSVRHEEGKEIALLKNHTSAVSVLNITSDEQSLLSGSWDKQVLEWDLNVGKVKNSFKSGAGQISAIEIRPESSLPVPQDTLMTQPSGTFSSNNDQSDSFATANDAGAPQNTGDDLNHSAESPSDSLFGGTDSLFGDADGNIADGGAPSGDAGNVDEDALFGGSLEMDMQPLEQEPQAEPGAGTQPNGNEAAPPPSTETNPEPSSSSLKTESQPIKQPMPAMEPVVNGLPHAENLEFSTIKQEHQTSENASHITSDTTFLAASIDGPICIWDRRQPNPVARITPRNVPPWCMNACWSPDGNYIYAGRRNGTVEEYSLHKGLRSPERVFRLPIVGGAVTALKAMPNGRHLLCGSHDILRLYDLKEEATKHSAVPFLLIPGHRTGVISQLYVDPTCRFLLSASGNRGWEGNTTEVLLGYEINV</sequence>
<dbReference type="InterPro" id="IPR001680">
    <property type="entry name" value="WD40_rpt"/>
</dbReference>
<dbReference type="OrthoDB" id="10260946at2759"/>
<feature type="region of interest" description="Disordered" evidence="2">
    <location>
        <begin position="277"/>
        <end position="367"/>
    </location>
</feature>
<protein>
    <recommendedName>
        <fullName evidence="3">Transcription factor spt8 beta-propeller domain-containing protein</fullName>
    </recommendedName>
</protein>
<feature type="domain" description="Transcription factor spt8 beta-propeller" evidence="3">
    <location>
        <begin position="444"/>
        <end position="628"/>
    </location>
</feature>
<dbReference type="PANTHER" id="PTHR19879">
    <property type="entry name" value="TRANSCRIPTION INITIATION FACTOR TFIID"/>
    <property type="match status" value="1"/>
</dbReference>
<keyword evidence="1" id="KW-0853">WD repeat</keyword>
<dbReference type="EMBL" id="CP055903">
    <property type="protein sequence ID" value="QKX63508.1"/>
    <property type="molecule type" value="Genomic_DNA"/>
</dbReference>
<dbReference type="KEGG" id="trg:TRUGW13939_10679"/>
<proteinExistence type="predicted"/>
<feature type="compositionally biased region" description="Acidic residues" evidence="2">
    <location>
        <begin position="1"/>
        <end position="11"/>
    </location>
</feature>